<proteinExistence type="predicted"/>
<protein>
    <submittedName>
        <fullName evidence="2">DUF2169 domain-containing protein</fullName>
    </submittedName>
</protein>
<evidence type="ECO:0000313" key="3">
    <source>
        <dbReference type="Proteomes" id="UP001203423"/>
    </source>
</evidence>
<evidence type="ECO:0000313" key="2">
    <source>
        <dbReference type="EMBL" id="MCL1126472.1"/>
    </source>
</evidence>
<feature type="domain" description="DUF2169" evidence="1">
    <location>
        <begin position="20"/>
        <end position="295"/>
    </location>
</feature>
<sequence length="1207" mass="133422">MRIIKSNEHAILLVPFELHGKPHFSISMILGFDLLKPNQSIGEQQLWPIVTESLKGEIFDAGLPKIRSEWLLSGQAFSGKIPREVVRISASLAGKEKQLDVYGDRHWLRVKDKLMPSKPIPFTQQALTWEATWGGEKVPENPVGQNIIVENAPLANVFYADQNKESLTAHHIQQPASFLPLAIDHPKRAACMGTYNDAWFREQWPAFPNDFDWLFFNQSSLDQRLDKDFVGGEPYSLINLHPKHDTITGTLPCYQPRAFIRHELEDKKHAVSEVKLRSDTVWFFPENQLGVMIFRGAIAVNDAEALDVKDVLLVSEDYQEKPKALAHYADYIAHYKLSKAMEPESIKAAKEKFSEAKLLLKNGKKTLQDTPSYIDFKVAQSKGEIPTPKTSVANLMAQMPKRLDDSMRQLIDMKARLITMPVPPSALASIDNGITKFASMKYQIPAMTAKVNEVKNEAVKGLKSIKLPEATTPESAIKLAKAKQDLAAGIAKIESPIADNPWHDEASQLIALAIEGMKPKATQLTSAGLRMLNSQKLMLGYLASPVLYRSEQWGLEPGKVLTVPSGWVIPEYQEGEFTALMVRPSLFDTADDESLWVEGSQPQGWHSEITPGNPVVICQDRAMGWLLAQDLHTMANVIEMPEVDAPLSDEAQAAIDECHTVFLFQQNINDVEPWIEAFPTLLVISLKDNILIENAYRESIDLPEWFIELLPSDKETAALIDKAVKQRESIPLPKVDIAALYTFQKDKLSAQMGIPAGMTPEQMVLSQFEKAKPHFENVPNAMAREKVLNALSAVKAPKPSGLSLAEEVKKMGADAQKAIAVGSQKITDKGALDKLKAAGKTFADVTDKLSALAKDAEPKLAALKDMKQENTRFEKLTREQVIDYHKKGLSLVEKDLSSVDLSMLDLSGADFSGSILNDADFTQSNIAQSQFNNVIASKAIFDKVKGEGASFEKALLGDSQFKEAELPRANLKKAMVKGADFSEASLNHANLENIMAVNANFSSVNLDDSILIKGAFLNANMDNVSARRVEAERIKCYKVSAITSDWRDAKLLSALFWGATMNEANFSGAAMVNARFGTASLVKANMQHCDLNQANLAEVDLSQASLCHSNLTRSFIGNTSAVQANFNGANLKQALCMRSDFTGAKMNDVNAMQANFMRATLTAASLNRSNLYNSDLRKVVVGSTQVKDCNFKATLLADKQEYLNEQD</sequence>
<dbReference type="Pfam" id="PF00805">
    <property type="entry name" value="Pentapeptide"/>
    <property type="match status" value="5"/>
</dbReference>
<dbReference type="InterPro" id="IPR018683">
    <property type="entry name" value="DUF2169"/>
</dbReference>
<dbReference type="RefSeq" id="WP_248941860.1">
    <property type="nucleotide sequence ID" value="NZ_JAKIKS010000089.1"/>
</dbReference>
<accession>A0ABT0LFI5</accession>
<keyword evidence="3" id="KW-1185">Reference proteome</keyword>
<dbReference type="Pfam" id="PF09937">
    <property type="entry name" value="DUF2169"/>
    <property type="match status" value="1"/>
</dbReference>
<gene>
    <name evidence="2" type="ORF">L2764_18780</name>
</gene>
<name>A0ABT0LFI5_9GAMM</name>
<dbReference type="InterPro" id="IPR001646">
    <property type="entry name" value="5peptide_repeat"/>
</dbReference>
<comment type="caution">
    <text evidence="2">The sequence shown here is derived from an EMBL/GenBank/DDBJ whole genome shotgun (WGS) entry which is preliminary data.</text>
</comment>
<dbReference type="InterPro" id="IPR051082">
    <property type="entry name" value="Pentapeptide-BTB/POZ_domain"/>
</dbReference>
<dbReference type="PANTHER" id="PTHR14136:SF17">
    <property type="entry name" value="BTB_POZ DOMAIN-CONTAINING PROTEIN KCTD9"/>
    <property type="match status" value="1"/>
</dbReference>
<reference evidence="2 3" key="1">
    <citation type="submission" date="2022-01" db="EMBL/GenBank/DDBJ databases">
        <title>Whole genome-based taxonomy of the Shewanellaceae.</title>
        <authorList>
            <person name="Martin-Rodriguez A.J."/>
        </authorList>
    </citation>
    <scope>NUCLEOTIDE SEQUENCE [LARGE SCALE GENOMIC DNA]</scope>
    <source>
        <strain evidence="2 3">DSM 17177</strain>
    </source>
</reference>
<dbReference type="PANTHER" id="PTHR14136">
    <property type="entry name" value="BTB_POZ DOMAIN-CONTAINING PROTEIN KCTD9"/>
    <property type="match status" value="1"/>
</dbReference>
<dbReference type="SUPFAM" id="SSF141571">
    <property type="entry name" value="Pentapeptide repeat-like"/>
    <property type="match status" value="2"/>
</dbReference>
<organism evidence="2 3">
    <name type="scientific">Shewanella surugensis</name>
    <dbReference type="NCBI Taxonomy" id="212020"/>
    <lineage>
        <taxon>Bacteria</taxon>
        <taxon>Pseudomonadati</taxon>
        <taxon>Pseudomonadota</taxon>
        <taxon>Gammaproteobacteria</taxon>
        <taxon>Alteromonadales</taxon>
        <taxon>Shewanellaceae</taxon>
        <taxon>Shewanella</taxon>
    </lineage>
</organism>
<evidence type="ECO:0000259" key="1">
    <source>
        <dbReference type="Pfam" id="PF09937"/>
    </source>
</evidence>
<dbReference type="EMBL" id="JAKIKS010000089">
    <property type="protein sequence ID" value="MCL1126472.1"/>
    <property type="molecule type" value="Genomic_DNA"/>
</dbReference>
<dbReference type="Proteomes" id="UP001203423">
    <property type="component" value="Unassembled WGS sequence"/>
</dbReference>
<dbReference type="Gene3D" id="2.160.20.80">
    <property type="entry name" value="E3 ubiquitin-protein ligase SopA"/>
    <property type="match status" value="2"/>
</dbReference>